<organism evidence="2 3">
    <name type="scientific">Viridothelium virens</name>
    <name type="common">Speckled blister lichen</name>
    <name type="synonym">Trypethelium virens</name>
    <dbReference type="NCBI Taxonomy" id="1048519"/>
    <lineage>
        <taxon>Eukaryota</taxon>
        <taxon>Fungi</taxon>
        <taxon>Dikarya</taxon>
        <taxon>Ascomycota</taxon>
        <taxon>Pezizomycotina</taxon>
        <taxon>Dothideomycetes</taxon>
        <taxon>Dothideomycetes incertae sedis</taxon>
        <taxon>Trypetheliales</taxon>
        <taxon>Trypetheliaceae</taxon>
        <taxon>Viridothelium</taxon>
    </lineage>
</organism>
<dbReference type="Proteomes" id="UP000800092">
    <property type="component" value="Unassembled WGS sequence"/>
</dbReference>
<proteinExistence type="predicted"/>
<dbReference type="AlphaFoldDB" id="A0A6A6HJ18"/>
<evidence type="ECO:0000313" key="3">
    <source>
        <dbReference type="Proteomes" id="UP000800092"/>
    </source>
</evidence>
<sequence>MHTLKANPGQQAEAGEEKKERRTMEVVGGGEGAALAKKLAQSRGDEREGEFVLAMKERAHNPIGLSQPLGATPSTHQDKSATNQRLFLLRCSQLAGRRRIAACSQSAQSSLPHPPIHMANDAVDASPTRDPSPERLYVPAWTSFIALDTTQDKCTAAARLTDRVDTRSFLF</sequence>
<evidence type="ECO:0000256" key="1">
    <source>
        <dbReference type="SAM" id="MobiDB-lite"/>
    </source>
</evidence>
<feature type="region of interest" description="Disordered" evidence="1">
    <location>
        <begin position="62"/>
        <end position="81"/>
    </location>
</feature>
<feature type="compositionally biased region" description="Polar residues" evidence="1">
    <location>
        <begin position="72"/>
        <end position="81"/>
    </location>
</feature>
<evidence type="ECO:0000313" key="2">
    <source>
        <dbReference type="EMBL" id="KAF2238037.1"/>
    </source>
</evidence>
<feature type="region of interest" description="Disordered" evidence="1">
    <location>
        <begin position="1"/>
        <end position="48"/>
    </location>
</feature>
<feature type="compositionally biased region" description="Basic and acidic residues" evidence="1">
    <location>
        <begin position="15"/>
        <end position="24"/>
    </location>
</feature>
<keyword evidence="3" id="KW-1185">Reference proteome</keyword>
<reference evidence="2" key="1">
    <citation type="journal article" date="2020" name="Stud. Mycol.">
        <title>101 Dothideomycetes genomes: a test case for predicting lifestyles and emergence of pathogens.</title>
        <authorList>
            <person name="Haridas S."/>
            <person name="Albert R."/>
            <person name="Binder M."/>
            <person name="Bloem J."/>
            <person name="Labutti K."/>
            <person name="Salamov A."/>
            <person name="Andreopoulos B."/>
            <person name="Baker S."/>
            <person name="Barry K."/>
            <person name="Bills G."/>
            <person name="Bluhm B."/>
            <person name="Cannon C."/>
            <person name="Castanera R."/>
            <person name="Culley D."/>
            <person name="Daum C."/>
            <person name="Ezra D."/>
            <person name="Gonzalez J."/>
            <person name="Henrissat B."/>
            <person name="Kuo A."/>
            <person name="Liang C."/>
            <person name="Lipzen A."/>
            <person name="Lutzoni F."/>
            <person name="Magnuson J."/>
            <person name="Mondo S."/>
            <person name="Nolan M."/>
            <person name="Ohm R."/>
            <person name="Pangilinan J."/>
            <person name="Park H.-J."/>
            <person name="Ramirez L."/>
            <person name="Alfaro M."/>
            <person name="Sun H."/>
            <person name="Tritt A."/>
            <person name="Yoshinaga Y."/>
            <person name="Zwiers L.-H."/>
            <person name="Turgeon B."/>
            <person name="Goodwin S."/>
            <person name="Spatafora J."/>
            <person name="Crous P."/>
            <person name="Grigoriev I."/>
        </authorList>
    </citation>
    <scope>NUCLEOTIDE SEQUENCE</scope>
    <source>
        <strain evidence="2">Tuck. ex Michener</strain>
    </source>
</reference>
<gene>
    <name evidence="2" type="ORF">EV356DRAFT_529532</name>
</gene>
<accession>A0A6A6HJ18</accession>
<name>A0A6A6HJ18_VIRVR</name>
<protein>
    <submittedName>
        <fullName evidence="2">Uncharacterized protein</fullName>
    </submittedName>
</protein>
<dbReference type="EMBL" id="ML991777">
    <property type="protein sequence ID" value="KAF2238037.1"/>
    <property type="molecule type" value="Genomic_DNA"/>
</dbReference>